<organism evidence="3 4">
    <name type="scientific">Rhodovarius crocodyli</name>
    <dbReference type="NCBI Taxonomy" id="1979269"/>
    <lineage>
        <taxon>Bacteria</taxon>
        <taxon>Pseudomonadati</taxon>
        <taxon>Pseudomonadota</taxon>
        <taxon>Alphaproteobacteria</taxon>
        <taxon>Acetobacterales</taxon>
        <taxon>Roseomonadaceae</taxon>
        <taxon>Rhodovarius</taxon>
    </lineage>
</organism>
<keyword evidence="2" id="KW-0732">Signal</keyword>
<dbReference type="Proteomes" id="UP000282957">
    <property type="component" value="Unassembled WGS sequence"/>
</dbReference>
<dbReference type="InterPro" id="IPR042100">
    <property type="entry name" value="Bug_dom1"/>
</dbReference>
<dbReference type="PANTHER" id="PTHR42928:SF5">
    <property type="entry name" value="BLR1237 PROTEIN"/>
    <property type="match status" value="1"/>
</dbReference>
<dbReference type="Pfam" id="PF03401">
    <property type="entry name" value="TctC"/>
    <property type="match status" value="1"/>
</dbReference>
<dbReference type="EMBL" id="SACL01000017">
    <property type="protein sequence ID" value="RVT89614.1"/>
    <property type="molecule type" value="Genomic_DNA"/>
</dbReference>
<comment type="caution">
    <text evidence="3">The sequence shown here is derived from an EMBL/GenBank/DDBJ whole genome shotgun (WGS) entry which is preliminary data.</text>
</comment>
<dbReference type="Gene3D" id="3.40.190.10">
    <property type="entry name" value="Periplasmic binding protein-like II"/>
    <property type="match status" value="1"/>
</dbReference>
<evidence type="ECO:0000256" key="1">
    <source>
        <dbReference type="ARBA" id="ARBA00006987"/>
    </source>
</evidence>
<feature type="chain" id="PRO_5019484888" evidence="2">
    <location>
        <begin position="23"/>
        <end position="318"/>
    </location>
</feature>
<dbReference type="Gene3D" id="3.40.190.150">
    <property type="entry name" value="Bordetella uptake gene, domain 1"/>
    <property type="match status" value="1"/>
</dbReference>
<dbReference type="SUPFAM" id="SSF53850">
    <property type="entry name" value="Periplasmic binding protein-like II"/>
    <property type="match status" value="1"/>
</dbReference>
<gene>
    <name evidence="3" type="ORF">EOD42_24770</name>
</gene>
<protein>
    <submittedName>
        <fullName evidence="3">Tripartite tricarboxylate transporter substrate binding protein</fullName>
    </submittedName>
</protein>
<dbReference type="OrthoDB" id="7374966at2"/>
<sequence length="318" mass="33033">MRMTRRGALALPCTLLAAPALGQSWPDRPIRMVIAFPAGSVTDTLFRNLAEPLSHALGQTVVIENRPGGNGVVGTISARTAAADGNTWVVLSVTNGALNPYTVRNLGYDPVNDFTHIGQVAEAPYLLVAPMNGATSTADLIARARARPGQLTFSHGNSSALIASAQMNRTAGVTMTAVPYRGGPEALTDVMAGRIDSTFTDFANGMAQVREGRVRALGVTTAQPFPLAPEIPPVGAAVPGFSLTVWFGLATVSPAPAGVQAKANAALNRVLADPEVGARLGRLGYTPTPGTTEHAKTFLASEIARYAELAAAVGLERQ</sequence>
<dbReference type="PANTHER" id="PTHR42928">
    <property type="entry name" value="TRICARBOXYLATE-BINDING PROTEIN"/>
    <property type="match status" value="1"/>
</dbReference>
<dbReference type="PIRSF" id="PIRSF017082">
    <property type="entry name" value="YflP"/>
    <property type="match status" value="1"/>
</dbReference>
<accession>A0A437LW39</accession>
<comment type="similarity">
    <text evidence="1">Belongs to the UPF0065 (bug) family.</text>
</comment>
<dbReference type="CDD" id="cd07012">
    <property type="entry name" value="PBP2_Bug_TTT"/>
    <property type="match status" value="1"/>
</dbReference>
<evidence type="ECO:0000313" key="3">
    <source>
        <dbReference type="EMBL" id="RVT89614.1"/>
    </source>
</evidence>
<dbReference type="InterPro" id="IPR005064">
    <property type="entry name" value="BUG"/>
</dbReference>
<keyword evidence="4" id="KW-1185">Reference proteome</keyword>
<feature type="signal peptide" evidence="2">
    <location>
        <begin position="1"/>
        <end position="22"/>
    </location>
</feature>
<evidence type="ECO:0000313" key="4">
    <source>
        <dbReference type="Proteomes" id="UP000282957"/>
    </source>
</evidence>
<proteinExistence type="inferred from homology"/>
<evidence type="ECO:0000256" key="2">
    <source>
        <dbReference type="SAM" id="SignalP"/>
    </source>
</evidence>
<name>A0A437LW39_9PROT</name>
<reference evidence="3 4" key="1">
    <citation type="submission" date="2019-01" db="EMBL/GenBank/DDBJ databases">
        <authorList>
            <person name="Chen W.-M."/>
        </authorList>
    </citation>
    <scope>NUCLEOTIDE SEQUENCE [LARGE SCALE GENOMIC DNA]</scope>
    <source>
        <strain evidence="3 4">CCP-6</strain>
    </source>
</reference>
<dbReference type="AlphaFoldDB" id="A0A437LW39"/>